<evidence type="ECO:0000313" key="2">
    <source>
        <dbReference type="EMBL" id="MBM7851484.1"/>
    </source>
</evidence>
<reference evidence="2 3" key="2">
    <citation type="submission" date="2021-01" db="EMBL/GenBank/DDBJ databases">
        <title>Genomic Encyclopedia of Type Strains, Phase IV (KMG-IV): sequencing the most valuable type-strain genomes for metagenomic binning, comparative biology and taxonomic classification.</title>
        <authorList>
            <person name="Goeker M."/>
        </authorList>
    </citation>
    <scope>NUCLEOTIDE SEQUENCE [LARGE SCALE GENOMIC DNA]</scope>
    <source>
        <strain evidence="2 3">DSM 6130</strain>
    </source>
</reference>
<evidence type="ECO:0000313" key="3">
    <source>
        <dbReference type="Proteomes" id="UP000758856"/>
    </source>
</evidence>
<evidence type="ECO:0000313" key="1">
    <source>
        <dbReference type="EMBL" id="GLK54542.1"/>
    </source>
</evidence>
<dbReference type="EMBL" id="BSFF01000001">
    <property type="protein sequence ID" value="GLK54542.1"/>
    <property type="molecule type" value="Genomic_DNA"/>
</dbReference>
<dbReference type="EMBL" id="JAFBCY010000002">
    <property type="protein sequence ID" value="MBM7851484.1"/>
    <property type="molecule type" value="Genomic_DNA"/>
</dbReference>
<evidence type="ECO:0000313" key="4">
    <source>
        <dbReference type="Proteomes" id="UP001143400"/>
    </source>
</evidence>
<protein>
    <submittedName>
        <fullName evidence="1">Uncharacterized protein</fullName>
    </submittedName>
</protein>
<keyword evidence="3" id="KW-1185">Reference proteome</keyword>
<proteinExistence type="predicted"/>
<reference evidence="1" key="1">
    <citation type="journal article" date="2014" name="Int. J. Syst. Evol. Microbiol.">
        <title>Complete genome sequence of Corynebacterium casei LMG S-19264T (=DSM 44701T), isolated from a smear-ripened cheese.</title>
        <authorList>
            <consortium name="US DOE Joint Genome Institute (JGI-PGF)"/>
            <person name="Walter F."/>
            <person name="Albersmeier A."/>
            <person name="Kalinowski J."/>
            <person name="Ruckert C."/>
        </authorList>
    </citation>
    <scope>NUCLEOTIDE SEQUENCE</scope>
    <source>
        <strain evidence="1">VKM B-1606</strain>
    </source>
</reference>
<dbReference type="RefSeq" id="WP_204949913.1">
    <property type="nucleotide sequence ID" value="NZ_BSFF01000001.1"/>
</dbReference>
<gene>
    <name evidence="1" type="ORF">GCM10008170_05610</name>
    <name evidence="2" type="ORF">JOD31_001709</name>
</gene>
<reference evidence="1" key="3">
    <citation type="submission" date="2023-01" db="EMBL/GenBank/DDBJ databases">
        <authorList>
            <person name="Sun Q."/>
            <person name="Evtushenko L."/>
        </authorList>
    </citation>
    <scope>NUCLEOTIDE SEQUENCE</scope>
    <source>
        <strain evidence="1">VKM B-1606</strain>
    </source>
</reference>
<dbReference type="Proteomes" id="UP000758856">
    <property type="component" value="Unassembled WGS sequence"/>
</dbReference>
<accession>A0A9W6IQ91</accession>
<name>A0A9W6IQ91_9HYPH</name>
<dbReference type="AlphaFoldDB" id="A0A9W6IQ91"/>
<organism evidence="1 4">
    <name type="scientific">Methylopila capsulata</name>
    <dbReference type="NCBI Taxonomy" id="61654"/>
    <lineage>
        <taxon>Bacteria</taxon>
        <taxon>Pseudomonadati</taxon>
        <taxon>Pseudomonadota</taxon>
        <taxon>Alphaproteobacteria</taxon>
        <taxon>Hyphomicrobiales</taxon>
        <taxon>Methylopilaceae</taxon>
        <taxon>Methylopila</taxon>
    </lineage>
</organism>
<sequence>MTNAVPAPTKEQEARYYWNVMTDFMGACREGRSMQQPEDPYDVQNVPALIREELEMLRDTCSSHRLRIIACRTLDMLPAPEAAEPVSAPADPEEAACPYSFRMTMQTSGGDWPTMEVHAILPVHAVQDIGRLYGEAVETYEAATAGA</sequence>
<dbReference type="Proteomes" id="UP001143400">
    <property type="component" value="Unassembled WGS sequence"/>
</dbReference>
<comment type="caution">
    <text evidence="1">The sequence shown here is derived from an EMBL/GenBank/DDBJ whole genome shotgun (WGS) entry which is preliminary data.</text>
</comment>